<dbReference type="EMBL" id="CP137641">
    <property type="protein sequence ID" value="WOX55034.1"/>
    <property type="molecule type" value="Genomic_DNA"/>
</dbReference>
<gene>
    <name evidence="4" type="ORF">R6Y95_06045</name>
</gene>
<dbReference type="Gene3D" id="1.10.10.10">
    <property type="entry name" value="Winged helix-like DNA-binding domain superfamily/Winged helix DNA-binding domain"/>
    <property type="match status" value="1"/>
</dbReference>
<dbReference type="Pfam" id="PF01022">
    <property type="entry name" value="HTH_5"/>
    <property type="match status" value="1"/>
</dbReference>
<proteinExistence type="predicted"/>
<dbReference type="SUPFAM" id="SSF111126">
    <property type="entry name" value="Ligand-binding domain in the NO signalling and Golgi transport"/>
    <property type="match status" value="1"/>
</dbReference>
<feature type="domain" description="4-vinyl reductase 4VR" evidence="3">
    <location>
        <begin position="199"/>
        <end position="261"/>
    </location>
</feature>
<accession>A0ABD8A684</accession>
<dbReference type="Gene3D" id="3.30.1380.20">
    <property type="entry name" value="Trafficking protein particle complex subunit 3"/>
    <property type="match status" value="1"/>
</dbReference>
<dbReference type="InterPro" id="IPR036388">
    <property type="entry name" value="WH-like_DNA-bd_sf"/>
</dbReference>
<dbReference type="SMART" id="SM00418">
    <property type="entry name" value="HTH_ARSR"/>
    <property type="match status" value="1"/>
</dbReference>
<keyword evidence="5" id="KW-1185">Reference proteome</keyword>
<dbReference type="Proteomes" id="UP001626603">
    <property type="component" value="Chromosome"/>
</dbReference>
<protein>
    <submittedName>
        <fullName evidence="4">V4R domain-containing protein</fullName>
    </submittedName>
</protein>
<evidence type="ECO:0000259" key="2">
    <source>
        <dbReference type="SMART" id="SM00418"/>
    </source>
</evidence>
<dbReference type="InterPro" id="IPR001845">
    <property type="entry name" value="HTH_ArsR_DNA-bd_dom"/>
</dbReference>
<evidence type="ECO:0000259" key="3">
    <source>
        <dbReference type="SMART" id="SM00989"/>
    </source>
</evidence>
<dbReference type="PANTHER" id="PTHR35090">
    <property type="entry name" value="DNA-DIRECTED RNA POLYMERASE SUBUNIT I"/>
    <property type="match status" value="1"/>
</dbReference>
<dbReference type="InterPro" id="IPR024096">
    <property type="entry name" value="NO_sig/Golgi_transp_ligand-bd"/>
</dbReference>
<dbReference type="PANTHER" id="PTHR35090:SF2">
    <property type="entry name" value="ARSR FAMILY TRANSCRIPTIONAL REGULATOR"/>
    <property type="match status" value="1"/>
</dbReference>
<sequence>MEQVMTGKGRAGRPKPDSEIDLYSTPGGIRAVENPVRRAILSALRERECTFDDLVALAGRAKSTVSVHLQELAAAGVVGSRTDPEDARRKVFFLSGNLVASVSSEERVAGNLAAYAGAYYRTGAGDPFVFYKLTFRTIRVSLMQEGILLDPLLTQAGERVGAELYPALADPETGQFCTNIARFWDEHHLGRVEVTGTQPLTLLIYDCFECADLPVTGKPACAFDSGILRALFSRHYGRPTAAIETRCYSMGFDHCRFEVVPEEKGERTPTDNEPGTLPRRAT</sequence>
<dbReference type="Pfam" id="PF02830">
    <property type="entry name" value="V4R"/>
    <property type="match status" value="1"/>
</dbReference>
<evidence type="ECO:0000256" key="1">
    <source>
        <dbReference type="SAM" id="MobiDB-lite"/>
    </source>
</evidence>
<dbReference type="InterPro" id="IPR004096">
    <property type="entry name" value="V4R"/>
</dbReference>
<evidence type="ECO:0000313" key="5">
    <source>
        <dbReference type="Proteomes" id="UP001626603"/>
    </source>
</evidence>
<feature type="region of interest" description="Disordered" evidence="1">
    <location>
        <begin position="262"/>
        <end position="282"/>
    </location>
</feature>
<dbReference type="InterPro" id="IPR011991">
    <property type="entry name" value="ArsR-like_HTH"/>
</dbReference>
<name>A0ABD8A684_9EURY</name>
<organism evidence="4 5">
    <name type="scientific">Methanoculleus palmolei</name>
    <dbReference type="NCBI Taxonomy" id="72612"/>
    <lineage>
        <taxon>Archaea</taxon>
        <taxon>Methanobacteriati</taxon>
        <taxon>Methanobacteriota</taxon>
        <taxon>Stenosarchaea group</taxon>
        <taxon>Methanomicrobia</taxon>
        <taxon>Methanomicrobiales</taxon>
        <taxon>Methanomicrobiaceae</taxon>
        <taxon>Methanoculleus</taxon>
    </lineage>
</organism>
<dbReference type="SMART" id="SM00989">
    <property type="entry name" value="V4R"/>
    <property type="match status" value="1"/>
</dbReference>
<dbReference type="AlphaFoldDB" id="A0ABD8A684"/>
<dbReference type="CDD" id="cd00090">
    <property type="entry name" value="HTH_ARSR"/>
    <property type="match status" value="1"/>
</dbReference>
<dbReference type="InterPro" id="IPR036390">
    <property type="entry name" value="WH_DNA-bd_sf"/>
</dbReference>
<reference evidence="4 5" key="1">
    <citation type="submission" date="2023-10" db="EMBL/GenBank/DDBJ databases">
        <title>The complete genome sequence of Methanoculleus palmolei DSM 4273.</title>
        <authorList>
            <person name="Lai S.-J."/>
            <person name="You Y.-T."/>
            <person name="Chen S.-C."/>
        </authorList>
    </citation>
    <scope>NUCLEOTIDE SEQUENCE [LARGE SCALE GENOMIC DNA]</scope>
    <source>
        <strain evidence="4 5">DSM 4273</strain>
    </source>
</reference>
<feature type="region of interest" description="Disordered" evidence="1">
    <location>
        <begin position="1"/>
        <end position="20"/>
    </location>
</feature>
<feature type="domain" description="HTH arsR-type" evidence="2">
    <location>
        <begin position="27"/>
        <end position="108"/>
    </location>
</feature>
<evidence type="ECO:0000313" key="4">
    <source>
        <dbReference type="EMBL" id="WOX55034.1"/>
    </source>
</evidence>
<dbReference type="SUPFAM" id="SSF46785">
    <property type="entry name" value="Winged helix' DNA-binding domain"/>
    <property type="match status" value="1"/>
</dbReference>